<organism evidence="1 2">
    <name type="scientific">Candidatus Doudnabacteria bacterium RIFCSPHIGHO2_12_FULL_48_16</name>
    <dbReference type="NCBI Taxonomy" id="1817838"/>
    <lineage>
        <taxon>Bacteria</taxon>
        <taxon>Candidatus Doudnaibacteriota</taxon>
    </lineage>
</organism>
<gene>
    <name evidence="1" type="ORF">A3E29_01395</name>
</gene>
<evidence type="ECO:0000313" key="2">
    <source>
        <dbReference type="Proteomes" id="UP000177682"/>
    </source>
</evidence>
<evidence type="ECO:0000313" key="1">
    <source>
        <dbReference type="EMBL" id="OGE90762.1"/>
    </source>
</evidence>
<proteinExistence type="predicted"/>
<sequence length="84" mass="9522">MDKQTKDAAAKLAKEMGLDLSSVVKASLRTFVQTQVFHVEKFQRMTPYLERIIAQARKDFKQGKNTSGPFSTPREVTAYLNSLK</sequence>
<dbReference type="AlphaFoldDB" id="A0A1F5PM75"/>
<reference evidence="1 2" key="1">
    <citation type="journal article" date="2016" name="Nat. Commun.">
        <title>Thousands of microbial genomes shed light on interconnected biogeochemical processes in an aquifer system.</title>
        <authorList>
            <person name="Anantharaman K."/>
            <person name="Brown C.T."/>
            <person name="Hug L.A."/>
            <person name="Sharon I."/>
            <person name="Castelle C.J."/>
            <person name="Probst A.J."/>
            <person name="Thomas B.C."/>
            <person name="Singh A."/>
            <person name="Wilkins M.J."/>
            <person name="Karaoz U."/>
            <person name="Brodie E.L."/>
            <person name="Williams K.H."/>
            <person name="Hubbard S.S."/>
            <person name="Banfield J.F."/>
        </authorList>
    </citation>
    <scope>NUCLEOTIDE SEQUENCE [LARGE SCALE GENOMIC DNA]</scope>
</reference>
<accession>A0A1F5PM75</accession>
<dbReference type="InterPro" id="IPR013321">
    <property type="entry name" value="Arc_rbn_hlx_hlx"/>
</dbReference>
<dbReference type="Gene3D" id="1.10.1220.10">
    <property type="entry name" value="Met repressor-like"/>
    <property type="match status" value="1"/>
</dbReference>
<dbReference type="Proteomes" id="UP000177682">
    <property type="component" value="Unassembled WGS sequence"/>
</dbReference>
<dbReference type="EMBL" id="MFEY01000004">
    <property type="protein sequence ID" value="OGE90762.1"/>
    <property type="molecule type" value="Genomic_DNA"/>
</dbReference>
<dbReference type="GO" id="GO:0006355">
    <property type="term" value="P:regulation of DNA-templated transcription"/>
    <property type="evidence" value="ECO:0007669"/>
    <property type="project" value="InterPro"/>
</dbReference>
<protein>
    <submittedName>
        <fullName evidence="1">Uncharacterized protein</fullName>
    </submittedName>
</protein>
<name>A0A1F5PM75_9BACT</name>
<comment type="caution">
    <text evidence="1">The sequence shown here is derived from an EMBL/GenBank/DDBJ whole genome shotgun (WGS) entry which is preliminary data.</text>
</comment>